<dbReference type="SUPFAM" id="SSF53850">
    <property type="entry name" value="Periplasmic binding protein-like II"/>
    <property type="match status" value="1"/>
</dbReference>
<reference evidence="3 4" key="1">
    <citation type="submission" date="2020-02" db="EMBL/GenBank/DDBJ databases">
        <title>Comparative genomics of sulfur disproportionating microorganisms.</title>
        <authorList>
            <person name="Ward L.M."/>
            <person name="Bertran E."/>
            <person name="Johnston D.T."/>
        </authorList>
    </citation>
    <scope>NUCLEOTIDE SEQUENCE [LARGE SCALE GENOMIC DNA]</scope>
    <source>
        <strain evidence="3 4">DSM 100025</strain>
    </source>
</reference>
<name>A0A6N9TU30_DISTH</name>
<keyword evidence="2" id="KW-0732">Signal</keyword>
<protein>
    <submittedName>
        <fullName evidence="3">Phosphate/phosphite/phosphonate ABC transporter substrate-binding protein</fullName>
    </submittedName>
</protein>
<dbReference type="Gene3D" id="3.40.190.10">
    <property type="entry name" value="Periplasmic binding protein-like II"/>
    <property type="match status" value="2"/>
</dbReference>
<accession>A0A6N9TU30</accession>
<dbReference type="Pfam" id="PF12974">
    <property type="entry name" value="Phosphonate-bd"/>
    <property type="match status" value="1"/>
</dbReference>
<dbReference type="InterPro" id="IPR005770">
    <property type="entry name" value="PhnD"/>
</dbReference>
<dbReference type="AlphaFoldDB" id="A0A6N9TU30"/>
<dbReference type="EMBL" id="JAAGRR010000103">
    <property type="protein sequence ID" value="NDY42947.1"/>
    <property type="molecule type" value="Genomic_DNA"/>
</dbReference>
<dbReference type="GO" id="GO:0055085">
    <property type="term" value="P:transmembrane transport"/>
    <property type="evidence" value="ECO:0007669"/>
    <property type="project" value="InterPro"/>
</dbReference>
<gene>
    <name evidence="3" type="primary">phnD</name>
    <name evidence="3" type="ORF">G3N55_08845</name>
</gene>
<dbReference type="CDD" id="cd13571">
    <property type="entry name" value="PBP2_PnhD_1"/>
    <property type="match status" value="1"/>
</dbReference>
<dbReference type="PANTHER" id="PTHR35841:SF1">
    <property type="entry name" value="PHOSPHONATES-BINDING PERIPLASMIC PROTEIN"/>
    <property type="match status" value="1"/>
</dbReference>
<organism evidence="3 4">
    <name type="scientific">Dissulfurirhabdus thermomarina</name>
    <dbReference type="NCBI Taxonomy" id="1765737"/>
    <lineage>
        <taxon>Bacteria</taxon>
        <taxon>Deltaproteobacteria</taxon>
        <taxon>Dissulfurirhabdaceae</taxon>
        <taxon>Dissulfurirhabdus</taxon>
    </lineage>
</organism>
<dbReference type="Proteomes" id="UP000469346">
    <property type="component" value="Unassembled WGS sequence"/>
</dbReference>
<evidence type="ECO:0000313" key="4">
    <source>
        <dbReference type="Proteomes" id="UP000469346"/>
    </source>
</evidence>
<dbReference type="NCBIfam" id="TIGR01098">
    <property type="entry name" value="3A0109s03R"/>
    <property type="match status" value="1"/>
</dbReference>
<evidence type="ECO:0000256" key="1">
    <source>
        <dbReference type="ARBA" id="ARBA00007162"/>
    </source>
</evidence>
<keyword evidence="4" id="KW-1185">Reference proteome</keyword>
<comment type="caution">
    <text evidence="3">The sequence shown here is derived from an EMBL/GenBank/DDBJ whole genome shotgun (WGS) entry which is preliminary data.</text>
</comment>
<evidence type="ECO:0000313" key="3">
    <source>
        <dbReference type="EMBL" id="NDY42947.1"/>
    </source>
</evidence>
<dbReference type="GO" id="GO:0043190">
    <property type="term" value="C:ATP-binding cassette (ABC) transporter complex"/>
    <property type="evidence" value="ECO:0007669"/>
    <property type="project" value="InterPro"/>
</dbReference>
<evidence type="ECO:0000256" key="2">
    <source>
        <dbReference type="ARBA" id="ARBA00022729"/>
    </source>
</evidence>
<proteinExistence type="inferred from homology"/>
<sequence length="256" mass="28584">MAVAAMLSPEGNLQAYRDLLQYLGQRMGRPVELVQRRTYLEVNKLVTDGRVDLAFVCTGAYCQAAGEHRMELLVVPQVGSKVTYRALIIVPAASGAKAFRDLEGRVFAFTDPLSNTGYRYPRRVLAEMGRRPGPFFGRTLFTYSHDRSIRAVAEGLADGAAVDEIVFERLAKAEPALAERVRVILRSEEFGIPPVVVPASLPDVEKSRLRRLLLALQDDPEGRKALKALGVDRFVEVDPALYRVPCQEPREERCER</sequence>
<comment type="similarity">
    <text evidence="1">Belongs to the phosphate/phosphite/phosphonate binding protein family.</text>
</comment>
<dbReference type="PANTHER" id="PTHR35841">
    <property type="entry name" value="PHOSPHONATES-BINDING PERIPLASMIC PROTEIN"/>
    <property type="match status" value="1"/>
</dbReference>
<dbReference type="RefSeq" id="WP_163299073.1">
    <property type="nucleotide sequence ID" value="NZ_JAAGRR010000103.1"/>
</dbReference>